<evidence type="ECO:0000313" key="2">
    <source>
        <dbReference type="Proteomes" id="UP001279553"/>
    </source>
</evidence>
<organism evidence="1 2">
    <name type="scientific">Acidiphilium acidophilum</name>
    <name type="common">Thiobacillus acidophilus</name>
    <dbReference type="NCBI Taxonomy" id="76588"/>
    <lineage>
        <taxon>Bacteria</taxon>
        <taxon>Pseudomonadati</taxon>
        <taxon>Pseudomonadota</taxon>
        <taxon>Alphaproteobacteria</taxon>
        <taxon>Acetobacterales</taxon>
        <taxon>Acidocellaceae</taxon>
        <taxon>Acidiphilium</taxon>
    </lineage>
</organism>
<keyword evidence="2" id="KW-1185">Reference proteome</keyword>
<dbReference type="Proteomes" id="UP001279553">
    <property type="component" value="Unassembled WGS sequence"/>
</dbReference>
<proteinExistence type="predicted"/>
<protein>
    <submittedName>
        <fullName evidence="1">Uncharacterized protein</fullName>
    </submittedName>
</protein>
<dbReference type="EMBL" id="JAWXYB010000018">
    <property type="protein sequence ID" value="MDX5931754.1"/>
    <property type="molecule type" value="Genomic_DNA"/>
</dbReference>
<accession>A0AAW9DRC1</accession>
<dbReference type="AlphaFoldDB" id="A0AAW9DRC1"/>
<sequence length="106" mass="11294">MAIEELRGPPPEPDIRAVVIRHYHDIRAARAGGWRWSAIGIVIGLPGEAIRRAFERVDRRIVAGLLTPPAAPPPSAGLKVARPAALAAAARPFGSNFEDLTQGTNS</sequence>
<gene>
    <name evidence="1" type="ORF">SIL87_13370</name>
</gene>
<reference evidence="1 2" key="1">
    <citation type="submission" date="2023-11" db="EMBL/GenBank/DDBJ databases">
        <title>MicrobeMod: A computational toolkit for identifying prokaryotic methylation and restriction-modification with nanopore sequencing.</title>
        <authorList>
            <person name="Crits-Christoph A."/>
            <person name="Kang S.C."/>
            <person name="Lee H."/>
            <person name="Ostrov N."/>
        </authorList>
    </citation>
    <scope>NUCLEOTIDE SEQUENCE [LARGE SCALE GENOMIC DNA]</scope>
    <source>
        <strain evidence="1 2">DSMZ 700</strain>
    </source>
</reference>
<name>A0AAW9DRC1_ACIAO</name>
<dbReference type="RefSeq" id="WP_319614646.1">
    <property type="nucleotide sequence ID" value="NZ_JAWXYB010000018.1"/>
</dbReference>
<comment type="caution">
    <text evidence="1">The sequence shown here is derived from an EMBL/GenBank/DDBJ whole genome shotgun (WGS) entry which is preliminary data.</text>
</comment>
<evidence type="ECO:0000313" key="1">
    <source>
        <dbReference type="EMBL" id="MDX5931754.1"/>
    </source>
</evidence>